<dbReference type="AlphaFoldDB" id="A0A2G1VWG0"/>
<evidence type="ECO:0000256" key="4">
    <source>
        <dbReference type="ARBA" id="ARBA00023010"/>
    </source>
</evidence>
<dbReference type="InterPro" id="IPR003708">
    <property type="entry name" value="SecB"/>
</dbReference>
<dbReference type="Pfam" id="PF02556">
    <property type="entry name" value="SecB"/>
    <property type="match status" value="1"/>
</dbReference>
<protein>
    <recommendedName>
        <fullName evidence="7">Preprotein translocase subunit SecB</fullName>
    </recommendedName>
</protein>
<keyword evidence="2" id="KW-0813">Transport</keyword>
<evidence type="ECO:0000256" key="2">
    <source>
        <dbReference type="ARBA" id="ARBA00022448"/>
    </source>
</evidence>
<dbReference type="GO" id="GO:0051262">
    <property type="term" value="P:protein tetramerization"/>
    <property type="evidence" value="ECO:0007669"/>
    <property type="project" value="InterPro"/>
</dbReference>
<dbReference type="EMBL" id="NQXA01000001">
    <property type="protein sequence ID" value="PHQ31123.1"/>
    <property type="molecule type" value="Genomic_DNA"/>
</dbReference>
<name>A0A2G1VWG0_9FLAO</name>
<dbReference type="RefSeq" id="WP_099644663.1">
    <property type="nucleotide sequence ID" value="NZ_KZ319287.1"/>
</dbReference>
<keyword evidence="4" id="KW-0811">Translocation</keyword>
<reference evidence="5 6" key="1">
    <citation type="submission" date="2017-08" db="EMBL/GenBank/DDBJ databases">
        <title>The whole genome shortgun sequences of strain Leeuwenhoekiella nanhaiensis G18 from the South China Sea.</title>
        <authorList>
            <person name="Liu Q."/>
        </authorList>
    </citation>
    <scope>NUCLEOTIDE SEQUENCE [LARGE SCALE GENOMIC DNA]</scope>
    <source>
        <strain evidence="5 6">G18</strain>
    </source>
</reference>
<dbReference type="Gene3D" id="3.10.420.10">
    <property type="entry name" value="SecB-like"/>
    <property type="match status" value="1"/>
</dbReference>
<comment type="caution">
    <text evidence="5">The sequence shown here is derived from an EMBL/GenBank/DDBJ whole genome shotgun (WGS) entry which is preliminary data.</text>
</comment>
<keyword evidence="6" id="KW-1185">Reference proteome</keyword>
<evidence type="ECO:0000256" key="3">
    <source>
        <dbReference type="ARBA" id="ARBA00022927"/>
    </source>
</evidence>
<gene>
    <name evidence="5" type="ORF">CJ305_02575</name>
</gene>
<evidence type="ECO:0000256" key="1">
    <source>
        <dbReference type="ARBA" id="ARBA00009990"/>
    </source>
</evidence>
<keyword evidence="3" id="KW-0653">Protein transport</keyword>
<dbReference type="SUPFAM" id="SSF54611">
    <property type="entry name" value="SecB-like"/>
    <property type="match status" value="1"/>
</dbReference>
<proteinExistence type="inferred from homology"/>
<dbReference type="GO" id="GO:0015031">
    <property type="term" value="P:protein transport"/>
    <property type="evidence" value="ECO:0007669"/>
    <property type="project" value="UniProtKB-KW"/>
</dbReference>
<dbReference type="GO" id="GO:0051082">
    <property type="term" value="F:unfolded protein binding"/>
    <property type="evidence" value="ECO:0007669"/>
    <property type="project" value="InterPro"/>
</dbReference>
<sequence length="139" mass="16019">MEKASFSIANFYFDKVNIDLEYRKGKTYDVSIKPRGVFDGESKSYELTFDFEAFSETEEDSKTPFVSLRCVGEFEFENVNSLEDIPSFFYKNALALLFPYLRSFISSVTIQLNRSPLMLPTLNLSSLESVLIEKTDIKK</sequence>
<dbReference type="Proteomes" id="UP000229433">
    <property type="component" value="Unassembled WGS sequence"/>
</dbReference>
<dbReference type="InterPro" id="IPR035958">
    <property type="entry name" value="SecB-like_sf"/>
</dbReference>
<evidence type="ECO:0000313" key="6">
    <source>
        <dbReference type="Proteomes" id="UP000229433"/>
    </source>
</evidence>
<organism evidence="5 6">
    <name type="scientific">Leeuwenhoekiella nanhaiensis</name>
    <dbReference type="NCBI Taxonomy" id="1655491"/>
    <lineage>
        <taxon>Bacteria</taxon>
        <taxon>Pseudomonadati</taxon>
        <taxon>Bacteroidota</taxon>
        <taxon>Flavobacteriia</taxon>
        <taxon>Flavobacteriales</taxon>
        <taxon>Flavobacteriaceae</taxon>
        <taxon>Leeuwenhoekiella</taxon>
    </lineage>
</organism>
<evidence type="ECO:0008006" key="7">
    <source>
        <dbReference type="Google" id="ProtNLM"/>
    </source>
</evidence>
<comment type="similarity">
    <text evidence="1">Belongs to the SecB family.</text>
</comment>
<evidence type="ECO:0000313" key="5">
    <source>
        <dbReference type="EMBL" id="PHQ31123.1"/>
    </source>
</evidence>
<dbReference type="OrthoDB" id="983047at2"/>
<accession>A0A2G1VWG0</accession>